<evidence type="ECO:0000313" key="4">
    <source>
        <dbReference type="RefSeq" id="XP_031747046.1"/>
    </source>
</evidence>
<dbReference type="KEGG" id="xtr:116406661"/>
<evidence type="ECO:0000313" key="5">
    <source>
        <dbReference type="Xenbase" id="XB-GENE-29091807"/>
    </source>
</evidence>
<sequence>MGPSGICLVALLSLLIPAHSAPDPTLDTHWQLWVKTHQKSYKDWEEERARRTIWEETLKFITAHNLEYSLGLHTYEVGMNHLGDMVQHLESAPQEGNGNYTQGSRFICNPHFPQCPACTSDGSTPIVPAINITEQSCICRPSSCLSMHLNTYSATPKLLSVSL</sequence>
<dbReference type="InterPro" id="IPR038765">
    <property type="entry name" value="Papain-like_cys_pep_sf"/>
</dbReference>
<accession>A0A8J1IRD2</accession>
<keyword evidence="1" id="KW-0732">Signal</keyword>
<dbReference type="Proteomes" id="UP000008143">
    <property type="component" value="Chromosome 8"/>
</dbReference>
<evidence type="ECO:0000256" key="1">
    <source>
        <dbReference type="SAM" id="SignalP"/>
    </source>
</evidence>
<reference evidence="4" key="1">
    <citation type="submission" date="2025-08" db="UniProtKB">
        <authorList>
            <consortium name="RefSeq"/>
        </authorList>
    </citation>
    <scope>IDENTIFICATION</scope>
    <source>
        <strain evidence="4">Nigerian</strain>
        <tissue evidence="4">Liver and blood</tissue>
    </source>
</reference>
<dbReference type="GeneID" id="116406661"/>
<dbReference type="InterPro" id="IPR013201">
    <property type="entry name" value="Prot_inhib_I29"/>
</dbReference>
<feature type="chain" id="PRO_5035263443" evidence="1">
    <location>
        <begin position="21"/>
        <end position="163"/>
    </location>
</feature>
<name>A0A8J1IRD2_XENTR</name>
<feature type="signal peptide" evidence="1">
    <location>
        <begin position="1"/>
        <end position="20"/>
    </location>
</feature>
<dbReference type="Gene3D" id="1.10.287.2250">
    <property type="match status" value="1"/>
</dbReference>
<dbReference type="Xenbase" id="XB-GENE-29091807">
    <property type="gene designation" value="LOC116406661"/>
</dbReference>
<protein>
    <submittedName>
        <fullName evidence="4">Cathepsin K-like</fullName>
    </submittedName>
</protein>
<dbReference type="OrthoDB" id="5855924at2759"/>
<dbReference type="SUPFAM" id="SSF54001">
    <property type="entry name" value="Cysteine proteinases"/>
    <property type="match status" value="1"/>
</dbReference>
<proteinExistence type="predicted"/>
<evidence type="ECO:0000313" key="3">
    <source>
        <dbReference type="Proteomes" id="UP000008143"/>
    </source>
</evidence>
<dbReference type="Pfam" id="PF08246">
    <property type="entry name" value="Inhibitor_I29"/>
    <property type="match status" value="1"/>
</dbReference>
<dbReference type="SMART" id="SM00848">
    <property type="entry name" value="Inhibitor_I29"/>
    <property type="match status" value="1"/>
</dbReference>
<dbReference type="AGR" id="Xenbase:XB-GENE-29091807"/>
<organism evidence="3 4">
    <name type="scientific">Xenopus tropicalis</name>
    <name type="common">Western clawed frog</name>
    <name type="synonym">Silurana tropicalis</name>
    <dbReference type="NCBI Taxonomy" id="8364"/>
    <lineage>
        <taxon>Eukaryota</taxon>
        <taxon>Metazoa</taxon>
        <taxon>Chordata</taxon>
        <taxon>Craniata</taxon>
        <taxon>Vertebrata</taxon>
        <taxon>Euteleostomi</taxon>
        <taxon>Amphibia</taxon>
        <taxon>Batrachia</taxon>
        <taxon>Anura</taxon>
        <taxon>Pipoidea</taxon>
        <taxon>Pipidae</taxon>
        <taxon>Xenopodinae</taxon>
        <taxon>Xenopus</taxon>
        <taxon>Silurana</taxon>
    </lineage>
</organism>
<dbReference type="AlphaFoldDB" id="A0A8J1IRD2"/>
<dbReference type="RefSeq" id="XP_031747046.1">
    <property type="nucleotide sequence ID" value="XM_031891186.1"/>
</dbReference>
<evidence type="ECO:0000259" key="2">
    <source>
        <dbReference type="SMART" id="SM00848"/>
    </source>
</evidence>
<gene>
    <name evidence="4 5" type="primary">LOC116406661</name>
</gene>
<feature type="domain" description="Cathepsin propeptide inhibitor" evidence="2">
    <location>
        <begin position="30"/>
        <end position="85"/>
    </location>
</feature>
<keyword evidence="3" id="KW-1185">Reference proteome</keyword>